<feature type="chain" id="PRO_5040489277" evidence="1">
    <location>
        <begin position="30"/>
        <end position="254"/>
    </location>
</feature>
<comment type="caution">
    <text evidence="2">The sequence shown here is derived from an EMBL/GenBank/DDBJ whole genome shotgun (WGS) entry which is preliminary data.</text>
</comment>
<accession>A0A9P8A9H3</accession>
<evidence type="ECO:0000256" key="1">
    <source>
        <dbReference type="SAM" id="SignalP"/>
    </source>
</evidence>
<dbReference type="Proteomes" id="UP000717515">
    <property type="component" value="Unassembled WGS sequence"/>
</dbReference>
<gene>
    <name evidence="2" type="ORF">KVV02_003681</name>
</gene>
<feature type="signal peptide" evidence="1">
    <location>
        <begin position="1"/>
        <end position="29"/>
    </location>
</feature>
<dbReference type="AlphaFoldDB" id="A0A9P8A9H3"/>
<dbReference type="EMBL" id="JAIFTL010000021">
    <property type="protein sequence ID" value="KAG9326330.1"/>
    <property type="molecule type" value="Genomic_DNA"/>
</dbReference>
<organism evidence="2 3">
    <name type="scientific">Mortierella alpina</name>
    <name type="common">Oleaginous fungus</name>
    <name type="synonym">Mortierella renispora</name>
    <dbReference type="NCBI Taxonomy" id="64518"/>
    <lineage>
        <taxon>Eukaryota</taxon>
        <taxon>Fungi</taxon>
        <taxon>Fungi incertae sedis</taxon>
        <taxon>Mucoromycota</taxon>
        <taxon>Mortierellomycotina</taxon>
        <taxon>Mortierellomycetes</taxon>
        <taxon>Mortierellales</taxon>
        <taxon>Mortierellaceae</taxon>
        <taxon>Mortierella</taxon>
    </lineage>
</organism>
<sequence>MSYLHPMRLKLVVVTLSAVLAALVAVTSAHKPLSLVVKSKNDFCMPLPSKKGGFVAENLGSAKIFCTKKGLLTDTEVFPPGFIQSLEIKSYVGYVQVTGVMDRTVFGWNKNDTGTKIHPGFPEGLQCQLWNDRVMNKALYNFGFIEPDVEHFCFRCCHNRTHCDINNSQAKESKYRACLGNLEGKYDKPVRPPVVHTTTATTTTATLVVATATSTTGASTTTTNTQKPPNGAAAMGHSIGLLTSAILFAAGLAL</sequence>
<reference evidence="2" key="1">
    <citation type="submission" date="2021-07" db="EMBL/GenBank/DDBJ databases">
        <title>Draft genome of Mortierella alpina, strain LL118, isolated from an aspen leaf litter sample.</title>
        <authorList>
            <person name="Yang S."/>
            <person name="Vinatzer B.A."/>
        </authorList>
    </citation>
    <scope>NUCLEOTIDE SEQUENCE</scope>
    <source>
        <strain evidence="2">LL118</strain>
    </source>
</reference>
<name>A0A9P8A9H3_MORAP</name>
<protein>
    <submittedName>
        <fullName evidence="2">Uncharacterized protein</fullName>
    </submittedName>
</protein>
<proteinExistence type="predicted"/>
<evidence type="ECO:0000313" key="3">
    <source>
        <dbReference type="Proteomes" id="UP000717515"/>
    </source>
</evidence>
<keyword evidence="1" id="KW-0732">Signal</keyword>
<evidence type="ECO:0000313" key="2">
    <source>
        <dbReference type="EMBL" id="KAG9326330.1"/>
    </source>
</evidence>